<dbReference type="OrthoDB" id="9935828at2"/>
<proteinExistence type="predicted"/>
<keyword evidence="2" id="KW-1185">Reference proteome</keyword>
<reference evidence="1 2" key="1">
    <citation type="submission" date="2017-06" db="EMBL/GenBank/DDBJ databases">
        <authorList>
            <person name="Kim H.J."/>
            <person name="Triplett B.A."/>
        </authorList>
    </citation>
    <scope>NUCLEOTIDE SEQUENCE [LARGE SCALE GENOMIC DNA]</scope>
    <source>
        <strain evidence="1">FRACA_ARgP5</strain>
    </source>
</reference>
<organism evidence="1 2">
    <name type="scientific">Frankia canadensis</name>
    <dbReference type="NCBI Taxonomy" id="1836972"/>
    <lineage>
        <taxon>Bacteria</taxon>
        <taxon>Bacillati</taxon>
        <taxon>Actinomycetota</taxon>
        <taxon>Actinomycetes</taxon>
        <taxon>Frankiales</taxon>
        <taxon>Frankiaceae</taxon>
        <taxon>Frankia</taxon>
    </lineage>
</organism>
<evidence type="ECO:0000313" key="2">
    <source>
        <dbReference type="Proteomes" id="UP000234331"/>
    </source>
</evidence>
<dbReference type="EMBL" id="FZMO01000332">
    <property type="protein sequence ID" value="SNQ49971.1"/>
    <property type="molecule type" value="Genomic_DNA"/>
</dbReference>
<evidence type="ECO:0000313" key="1">
    <source>
        <dbReference type="EMBL" id="SNQ49971.1"/>
    </source>
</evidence>
<name>A0A2I2KWC9_9ACTN</name>
<dbReference type="RefSeq" id="WP_133150790.1">
    <property type="nucleotide sequence ID" value="NZ_FZMO01000332.1"/>
</dbReference>
<sequence>MPMPPSAAALNRALLDAVARSLTWLTGLLGDLGWCDALPPWPGVILTAPADVYLLHAHALAVQYAIPQTGCRCHSGWRGDLATQAIGRWRALVDHALALALLSPTGRAADLQAHRDRYHAAETAFHRWTAQRDV</sequence>
<protein>
    <submittedName>
        <fullName evidence="1">Uncharacterized protein</fullName>
    </submittedName>
</protein>
<gene>
    <name evidence="1" type="ORF">FRACA_3980004</name>
</gene>
<dbReference type="Proteomes" id="UP000234331">
    <property type="component" value="Unassembled WGS sequence"/>
</dbReference>
<accession>A0A2I2KWC9</accession>
<dbReference type="AlphaFoldDB" id="A0A2I2KWC9"/>